<evidence type="ECO:0008006" key="7">
    <source>
        <dbReference type="Google" id="ProtNLM"/>
    </source>
</evidence>
<sequence>MDVEDAENTSKLMNIKELCEIAGVSRSTVYHYLKSGLLHSPIKEGPTKLRYDQRHNERLQEIRHFREKKKLSLGEIKKIFQVTTSPENILEKNTDEVKNLILDKAIELVSKKGFAKTKISDIAEELNMGKGTFYLYFKNKEELFLKCIERFSDIFLPKVLWEDIRKEKHFFKRSSKRMFYMLQSFHMFMGIIGIVKLAIRGTDAEISKAAMDCFQIITQPLTKELQRNIEAGIVREIDASFISFLLVGVGEAAGYWRMIHPEYSIEETTGKILDFMAKGLASTAVDSQHAEKEDSPKFTVVDQNDNALHLQDIRINGSSLVSGSIGGGCLEVPLERIEVLEKAPAKHENTVLIRMDSEEQIQIQVDGTAVLTGQSSFGKYTISLADINAITKLPIY</sequence>
<evidence type="ECO:0000256" key="2">
    <source>
        <dbReference type="PROSITE-ProRule" id="PRU00335"/>
    </source>
</evidence>
<dbReference type="PROSITE" id="PS50937">
    <property type="entry name" value="HTH_MERR_2"/>
    <property type="match status" value="1"/>
</dbReference>
<dbReference type="PRINTS" id="PR00455">
    <property type="entry name" value="HTHTETR"/>
</dbReference>
<keyword evidence="1 2" id="KW-0238">DNA-binding</keyword>
<dbReference type="Gene3D" id="1.10.1660.10">
    <property type="match status" value="1"/>
</dbReference>
<dbReference type="InterPro" id="IPR050624">
    <property type="entry name" value="HTH-type_Tx_Regulator"/>
</dbReference>
<dbReference type="Gene3D" id="1.10.357.10">
    <property type="entry name" value="Tetracycline Repressor, domain 2"/>
    <property type="match status" value="1"/>
</dbReference>
<dbReference type="KEGG" id="dov:DSCO28_17380"/>
<dbReference type="SUPFAM" id="SSF46955">
    <property type="entry name" value="Putative DNA-binding domain"/>
    <property type="match status" value="1"/>
</dbReference>
<dbReference type="AlphaFoldDB" id="A0A5K7ZGF6"/>
<feature type="DNA-binding region" description="H-T-H motif" evidence="2">
    <location>
        <begin position="118"/>
        <end position="137"/>
    </location>
</feature>
<feature type="domain" description="HTH tetR-type" evidence="4">
    <location>
        <begin position="95"/>
        <end position="155"/>
    </location>
</feature>
<dbReference type="PANTHER" id="PTHR43479">
    <property type="entry name" value="ACREF/ENVCD OPERON REPRESSOR-RELATED"/>
    <property type="match status" value="1"/>
</dbReference>
<reference evidence="5 6" key="1">
    <citation type="submission" date="2019-11" db="EMBL/GenBank/DDBJ databases">
        <title>Comparative genomics of hydrocarbon-degrading Desulfosarcina strains.</title>
        <authorList>
            <person name="Watanabe M."/>
            <person name="Kojima H."/>
            <person name="Fukui M."/>
        </authorList>
    </citation>
    <scope>NUCLEOTIDE SEQUENCE [LARGE SCALE GENOMIC DNA]</scope>
    <source>
        <strain evidence="5 6">28bB2T</strain>
    </source>
</reference>
<evidence type="ECO:0000256" key="1">
    <source>
        <dbReference type="ARBA" id="ARBA00023125"/>
    </source>
</evidence>
<organism evidence="5 6">
    <name type="scientific">Desulfosarcina ovata subsp. sediminis</name>
    <dbReference type="NCBI Taxonomy" id="885957"/>
    <lineage>
        <taxon>Bacteria</taxon>
        <taxon>Pseudomonadati</taxon>
        <taxon>Thermodesulfobacteriota</taxon>
        <taxon>Desulfobacteria</taxon>
        <taxon>Desulfobacterales</taxon>
        <taxon>Desulfosarcinaceae</taxon>
        <taxon>Desulfosarcina</taxon>
    </lineage>
</organism>
<dbReference type="InterPro" id="IPR009061">
    <property type="entry name" value="DNA-bd_dom_put_sf"/>
</dbReference>
<dbReference type="GO" id="GO:0003677">
    <property type="term" value="F:DNA binding"/>
    <property type="evidence" value="ECO:0007669"/>
    <property type="project" value="UniProtKB-UniRule"/>
</dbReference>
<evidence type="ECO:0000313" key="5">
    <source>
        <dbReference type="EMBL" id="BBO81172.1"/>
    </source>
</evidence>
<dbReference type="SMART" id="SM00422">
    <property type="entry name" value="HTH_MERR"/>
    <property type="match status" value="1"/>
</dbReference>
<dbReference type="RefSeq" id="WP_155321945.1">
    <property type="nucleotide sequence ID" value="NZ_AP021876.1"/>
</dbReference>
<dbReference type="Pfam" id="PF13411">
    <property type="entry name" value="MerR_1"/>
    <property type="match status" value="1"/>
</dbReference>
<name>A0A5K7ZGF6_9BACT</name>
<evidence type="ECO:0000259" key="3">
    <source>
        <dbReference type="PROSITE" id="PS50937"/>
    </source>
</evidence>
<dbReference type="Pfam" id="PF00440">
    <property type="entry name" value="TetR_N"/>
    <property type="match status" value="1"/>
</dbReference>
<dbReference type="InterPro" id="IPR036271">
    <property type="entry name" value="Tet_transcr_reg_TetR-rel_C_sf"/>
</dbReference>
<dbReference type="SUPFAM" id="SSF48498">
    <property type="entry name" value="Tetracyclin repressor-like, C-terminal domain"/>
    <property type="match status" value="1"/>
</dbReference>
<dbReference type="SUPFAM" id="SSF46689">
    <property type="entry name" value="Homeodomain-like"/>
    <property type="match status" value="1"/>
</dbReference>
<dbReference type="InterPro" id="IPR000551">
    <property type="entry name" value="MerR-type_HTH_dom"/>
</dbReference>
<dbReference type="PROSITE" id="PS50977">
    <property type="entry name" value="HTH_TETR_2"/>
    <property type="match status" value="1"/>
</dbReference>
<gene>
    <name evidence="5" type="ORF">DSCO28_17380</name>
</gene>
<dbReference type="EMBL" id="AP021876">
    <property type="protein sequence ID" value="BBO81172.1"/>
    <property type="molecule type" value="Genomic_DNA"/>
</dbReference>
<dbReference type="InterPro" id="IPR001647">
    <property type="entry name" value="HTH_TetR"/>
</dbReference>
<evidence type="ECO:0000259" key="4">
    <source>
        <dbReference type="PROSITE" id="PS50977"/>
    </source>
</evidence>
<protein>
    <recommendedName>
        <fullName evidence="7">HTH tetR-type domain-containing protein</fullName>
    </recommendedName>
</protein>
<dbReference type="InterPro" id="IPR009057">
    <property type="entry name" value="Homeodomain-like_sf"/>
</dbReference>
<feature type="domain" description="HTH merR-type" evidence="3">
    <location>
        <begin position="12"/>
        <end position="82"/>
    </location>
</feature>
<dbReference type="PANTHER" id="PTHR43479:SF11">
    <property type="entry name" value="ACREF_ENVCD OPERON REPRESSOR-RELATED"/>
    <property type="match status" value="1"/>
</dbReference>
<dbReference type="GO" id="GO:0006355">
    <property type="term" value="P:regulation of DNA-templated transcription"/>
    <property type="evidence" value="ECO:0007669"/>
    <property type="project" value="InterPro"/>
</dbReference>
<proteinExistence type="predicted"/>
<dbReference type="Proteomes" id="UP000425960">
    <property type="component" value="Chromosome"/>
</dbReference>
<accession>A0A5K7ZGF6</accession>
<evidence type="ECO:0000313" key="6">
    <source>
        <dbReference type="Proteomes" id="UP000425960"/>
    </source>
</evidence>